<name>A0A0D2PR78_HYPSF</name>
<gene>
    <name evidence="2" type="ORF">HYPSUDRAFT_655917</name>
</gene>
<protein>
    <submittedName>
        <fullName evidence="2">Uncharacterized protein</fullName>
    </submittedName>
</protein>
<dbReference type="EMBL" id="KN817550">
    <property type="protein sequence ID" value="KJA22375.1"/>
    <property type="molecule type" value="Genomic_DNA"/>
</dbReference>
<dbReference type="AlphaFoldDB" id="A0A0D2PR78"/>
<dbReference type="OrthoDB" id="3046437at2759"/>
<feature type="compositionally biased region" description="Low complexity" evidence="1">
    <location>
        <begin position="40"/>
        <end position="49"/>
    </location>
</feature>
<dbReference type="Proteomes" id="UP000054270">
    <property type="component" value="Unassembled WGS sequence"/>
</dbReference>
<feature type="region of interest" description="Disordered" evidence="1">
    <location>
        <begin position="1"/>
        <end position="85"/>
    </location>
</feature>
<reference evidence="3" key="1">
    <citation type="submission" date="2014-04" db="EMBL/GenBank/DDBJ databases">
        <title>Evolutionary Origins and Diversification of the Mycorrhizal Mutualists.</title>
        <authorList>
            <consortium name="DOE Joint Genome Institute"/>
            <consortium name="Mycorrhizal Genomics Consortium"/>
            <person name="Kohler A."/>
            <person name="Kuo A."/>
            <person name="Nagy L.G."/>
            <person name="Floudas D."/>
            <person name="Copeland A."/>
            <person name="Barry K.W."/>
            <person name="Cichocki N."/>
            <person name="Veneault-Fourrey C."/>
            <person name="LaButti K."/>
            <person name="Lindquist E.A."/>
            <person name="Lipzen A."/>
            <person name="Lundell T."/>
            <person name="Morin E."/>
            <person name="Murat C."/>
            <person name="Riley R."/>
            <person name="Ohm R."/>
            <person name="Sun H."/>
            <person name="Tunlid A."/>
            <person name="Henrissat B."/>
            <person name="Grigoriev I.V."/>
            <person name="Hibbett D.S."/>
            <person name="Martin F."/>
        </authorList>
    </citation>
    <scope>NUCLEOTIDE SEQUENCE [LARGE SCALE GENOMIC DNA]</scope>
    <source>
        <strain evidence="3">FD-334 SS-4</strain>
    </source>
</reference>
<sequence length="766" mass="83242">MLSPHLTFSDTVFNGDEPSRISGSHRLNKADFEPIPTSLSSGQSEARQQRSQRSHGFHQTDLQGPSFHISPSRATAFPDTPANGKDIATRRAHNAVQPIARLSADILEYLFLLGVSLASTSGLRRTSCPTHSSTSAHHRESPTRTILTYAQLTSSLRHTALSSPRLWARLVDFEHASSRWTDELLRRSASVGLQVVFQWSKALGSFHSPHDTNSGALVHESRGRIAKKARLESMLRCEVLERARSIGAAVPAPYFADVLLDTLAGMKDGVGTRTLDRLKTLRIVRSQPLKIFGEERRPDADEETRGPAEYVPFAILAAAPQLRELAIAESCLPFHDLLPYLALSIPPPIVAPTPESPSLSHQRSFTDIDVRVLRTLSHLRSLHIADLPLHLAPSAREWLLCLYAMPSLEELVLEGAVLAIADLGARADKRARFHGQTDMDTYWPENEDGYANETPISSDRLPHIRVLTLDAALEDVGALVAVLPLPALGPVQRINAERQESCEWTLRCANSRVEEAMGLSRVVNVLSRSAGVAGSSTSRTPGDTQPGSMLPLSLAISATAHELQVQQRLSSPGPCFSAHIQFHMYNGAGATSGPLRAARPTASLVPAVLGHLEAAVLPRTTRLNLNLPLLDDIAPLRRSLACAKHVVRLGLAAQGSKSVLRLLRDTTDAQRLSVSACDVNAADSTRARVERGPDAVMLLPALKVLAMSEEGCVGPIWTSLIRCVKARRTRAPMVGVEFGSLNGRYSLLTPERVNELQGLGVDVDVK</sequence>
<keyword evidence="3" id="KW-1185">Reference proteome</keyword>
<evidence type="ECO:0000313" key="2">
    <source>
        <dbReference type="EMBL" id="KJA22375.1"/>
    </source>
</evidence>
<dbReference type="STRING" id="945553.A0A0D2PR78"/>
<proteinExistence type="predicted"/>
<organism evidence="2 3">
    <name type="scientific">Hypholoma sublateritium (strain FD-334 SS-4)</name>
    <dbReference type="NCBI Taxonomy" id="945553"/>
    <lineage>
        <taxon>Eukaryota</taxon>
        <taxon>Fungi</taxon>
        <taxon>Dikarya</taxon>
        <taxon>Basidiomycota</taxon>
        <taxon>Agaricomycotina</taxon>
        <taxon>Agaricomycetes</taxon>
        <taxon>Agaricomycetidae</taxon>
        <taxon>Agaricales</taxon>
        <taxon>Agaricineae</taxon>
        <taxon>Strophariaceae</taxon>
        <taxon>Hypholoma</taxon>
    </lineage>
</organism>
<evidence type="ECO:0000256" key="1">
    <source>
        <dbReference type="SAM" id="MobiDB-lite"/>
    </source>
</evidence>
<evidence type="ECO:0000313" key="3">
    <source>
        <dbReference type="Proteomes" id="UP000054270"/>
    </source>
</evidence>
<accession>A0A0D2PR78</accession>
<feature type="compositionally biased region" description="Polar residues" evidence="1">
    <location>
        <begin position="1"/>
        <end position="12"/>
    </location>
</feature>